<protein>
    <submittedName>
        <fullName evidence="1">Uncharacterized protein</fullName>
    </submittedName>
</protein>
<evidence type="ECO:0000313" key="2">
    <source>
        <dbReference type="Proteomes" id="UP000246085"/>
    </source>
</evidence>
<evidence type="ECO:0000313" key="1">
    <source>
        <dbReference type="EMBL" id="SPP93039.1"/>
    </source>
</evidence>
<name>A0A2U3PV93_9BRAD</name>
<dbReference type="EMBL" id="LS398110">
    <property type="protein sequence ID" value="SPP93039.1"/>
    <property type="molecule type" value="Genomic_DNA"/>
</dbReference>
<dbReference type="AlphaFoldDB" id="A0A2U3PV93"/>
<reference evidence="1 2" key="1">
    <citation type="submission" date="2018-03" db="EMBL/GenBank/DDBJ databases">
        <authorList>
            <person name="Gully D."/>
        </authorList>
    </citation>
    <scope>NUCLEOTIDE SEQUENCE [LARGE SCALE GENOMIC DNA]</scope>
    <source>
        <strain evidence="1">ORS3257</strain>
    </source>
</reference>
<dbReference type="KEGG" id="bvz:BRAD3257_1933"/>
<proteinExistence type="predicted"/>
<sequence length="64" mass="7083">MADQLKDSNTERTRFRLPLRRKGVATEFATASYKDSRESRSLQTLDLSGFLVAGEGLEPPTPGL</sequence>
<gene>
    <name evidence="1" type="ORF">BRAD3257_1933</name>
</gene>
<organism evidence="1 2">
    <name type="scientific">Bradyrhizobium vignae</name>
    <dbReference type="NCBI Taxonomy" id="1549949"/>
    <lineage>
        <taxon>Bacteria</taxon>
        <taxon>Pseudomonadati</taxon>
        <taxon>Pseudomonadota</taxon>
        <taxon>Alphaproteobacteria</taxon>
        <taxon>Hyphomicrobiales</taxon>
        <taxon>Nitrobacteraceae</taxon>
        <taxon>Bradyrhizobium</taxon>
    </lineage>
</organism>
<accession>A0A2U3PV93</accession>
<dbReference type="Proteomes" id="UP000246085">
    <property type="component" value="Chromosome BRAD3257"/>
</dbReference>